<keyword evidence="2" id="KW-1185">Reference proteome</keyword>
<accession>A0A4Y2IAW8</accession>
<proteinExistence type="predicted"/>
<dbReference type="AlphaFoldDB" id="A0A4Y2IAW8"/>
<sequence length="139" mass="16037">MVGYRTAVTGSCINPFRTSDHRRCGEHNHTITIPTREARTRLLIRRLLIRELAVPPVRQSNGKQNKNYTVAARSAWSFMTNRPPRQNIWHCDPRIIAPIMSGSCDDPPFYWGTTCHRKWVLRATPPLLYLPGKQKPAYL</sequence>
<reference evidence="1 2" key="1">
    <citation type="journal article" date="2019" name="Sci. Rep.">
        <title>Orb-weaving spider Araneus ventricosus genome elucidates the spidroin gene catalogue.</title>
        <authorList>
            <person name="Kono N."/>
            <person name="Nakamura H."/>
            <person name="Ohtoshi R."/>
            <person name="Moran D.A.P."/>
            <person name="Shinohara A."/>
            <person name="Yoshida Y."/>
            <person name="Fujiwara M."/>
            <person name="Mori M."/>
            <person name="Tomita M."/>
            <person name="Arakawa K."/>
        </authorList>
    </citation>
    <scope>NUCLEOTIDE SEQUENCE [LARGE SCALE GENOMIC DNA]</scope>
</reference>
<comment type="caution">
    <text evidence="1">The sequence shown here is derived from an EMBL/GenBank/DDBJ whole genome shotgun (WGS) entry which is preliminary data.</text>
</comment>
<organism evidence="1 2">
    <name type="scientific">Araneus ventricosus</name>
    <name type="common">Orbweaver spider</name>
    <name type="synonym">Epeira ventricosa</name>
    <dbReference type="NCBI Taxonomy" id="182803"/>
    <lineage>
        <taxon>Eukaryota</taxon>
        <taxon>Metazoa</taxon>
        <taxon>Ecdysozoa</taxon>
        <taxon>Arthropoda</taxon>
        <taxon>Chelicerata</taxon>
        <taxon>Arachnida</taxon>
        <taxon>Araneae</taxon>
        <taxon>Araneomorphae</taxon>
        <taxon>Entelegynae</taxon>
        <taxon>Araneoidea</taxon>
        <taxon>Araneidae</taxon>
        <taxon>Araneus</taxon>
    </lineage>
</organism>
<dbReference type="Proteomes" id="UP000499080">
    <property type="component" value="Unassembled WGS sequence"/>
</dbReference>
<name>A0A4Y2IAW8_ARAVE</name>
<gene>
    <name evidence="1" type="ORF">AVEN_50315_1</name>
</gene>
<evidence type="ECO:0000313" key="1">
    <source>
        <dbReference type="EMBL" id="GBM74735.1"/>
    </source>
</evidence>
<protein>
    <submittedName>
        <fullName evidence="1">Uncharacterized protein</fullName>
    </submittedName>
</protein>
<evidence type="ECO:0000313" key="2">
    <source>
        <dbReference type="Proteomes" id="UP000499080"/>
    </source>
</evidence>
<dbReference type="EMBL" id="BGPR01002512">
    <property type="protein sequence ID" value="GBM74735.1"/>
    <property type="molecule type" value="Genomic_DNA"/>
</dbReference>